<dbReference type="InterPro" id="IPR050266">
    <property type="entry name" value="AB_hydrolase_sf"/>
</dbReference>
<proteinExistence type="predicted"/>
<dbReference type="SUPFAM" id="SSF53474">
    <property type="entry name" value="alpha/beta-Hydrolases"/>
    <property type="match status" value="1"/>
</dbReference>
<evidence type="ECO:0000259" key="1">
    <source>
        <dbReference type="Pfam" id="PF12146"/>
    </source>
</evidence>
<dbReference type="PANTHER" id="PTHR43798">
    <property type="entry name" value="MONOACYLGLYCEROL LIPASE"/>
    <property type="match status" value="1"/>
</dbReference>
<keyword evidence="2" id="KW-0378">Hydrolase</keyword>
<protein>
    <submittedName>
        <fullName evidence="2">Alpha/beta fold hydrolase</fullName>
    </submittedName>
</protein>
<reference evidence="2 3" key="1">
    <citation type="submission" date="2023-04" db="EMBL/GenBank/DDBJ databases">
        <title>Antarctic isolates genomes.</title>
        <authorList>
            <person name="Dimov S.G."/>
        </authorList>
    </citation>
    <scope>NUCLEOTIDE SEQUENCE [LARGE SCALE GENOMIC DNA]</scope>
    <source>
        <strain evidence="2 3">AL19</strain>
    </source>
</reference>
<dbReference type="InterPro" id="IPR022742">
    <property type="entry name" value="Hydrolase_4"/>
</dbReference>
<feature type="domain" description="Serine aminopeptidase S33" evidence="1">
    <location>
        <begin position="16"/>
        <end position="224"/>
    </location>
</feature>
<dbReference type="Proteomes" id="UP001243286">
    <property type="component" value="Unassembled WGS sequence"/>
</dbReference>
<evidence type="ECO:0000313" key="2">
    <source>
        <dbReference type="EMBL" id="MDI3234327.1"/>
    </source>
</evidence>
<evidence type="ECO:0000313" key="3">
    <source>
        <dbReference type="Proteomes" id="UP001243286"/>
    </source>
</evidence>
<dbReference type="InterPro" id="IPR012354">
    <property type="entry name" value="Esterase_lipase"/>
</dbReference>
<dbReference type="PANTHER" id="PTHR43798:SF33">
    <property type="entry name" value="HYDROLASE, PUTATIVE (AFU_ORTHOLOGUE AFUA_2G14860)-RELATED"/>
    <property type="match status" value="1"/>
</dbReference>
<dbReference type="EMBL" id="JASBQV010000004">
    <property type="protein sequence ID" value="MDI3234327.1"/>
    <property type="molecule type" value="Genomic_DNA"/>
</dbReference>
<dbReference type="GO" id="GO:0016787">
    <property type="term" value="F:hydrolase activity"/>
    <property type="evidence" value="ECO:0007669"/>
    <property type="project" value="UniProtKB-KW"/>
</dbReference>
<dbReference type="Gene3D" id="3.40.50.1820">
    <property type="entry name" value="alpha/beta hydrolase"/>
    <property type="match status" value="1"/>
</dbReference>
<comment type="caution">
    <text evidence="2">The sequence shown here is derived from an EMBL/GenBank/DDBJ whole genome shotgun (WGS) entry which is preliminary data.</text>
</comment>
<gene>
    <name evidence="2" type="ORF">QK289_04840</name>
</gene>
<dbReference type="RefSeq" id="WP_282355000.1">
    <property type="nucleotide sequence ID" value="NZ_JASBQV010000004.1"/>
</dbReference>
<sequence>MRLLPPKPFYYEGGERAVLLLHSFTSNPNDMKKLGSYLQQNQYSCYAPTLSGHGLPTEDLLSHGPVDWWQDALNGYQLLKDKGYERLAVVGLSLGGVLALKMGQESQVNGIVTMSVPMYKEAAVLKERIIYYARRYKQLEGKKDQQIASEMAELDHLPFDSLTDFEQIINRTRDQLARVVSPVCVLYGELDDPSYKTSAETIFESVALDQKAIKGFAHSKHLMTLGKDMNAINQDILAFLNKLNW</sequence>
<accession>A0ABT6R0J8</accession>
<dbReference type="InterPro" id="IPR029058">
    <property type="entry name" value="AB_hydrolase_fold"/>
</dbReference>
<dbReference type="Pfam" id="PF12146">
    <property type="entry name" value="Hydrolase_4"/>
    <property type="match status" value="1"/>
</dbReference>
<organism evidence="2 3">
    <name type="scientific">Exiguobacterium antarcticum</name>
    <dbReference type="NCBI Taxonomy" id="132920"/>
    <lineage>
        <taxon>Bacteria</taxon>
        <taxon>Bacillati</taxon>
        <taxon>Bacillota</taxon>
        <taxon>Bacilli</taxon>
        <taxon>Bacillales</taxon>
        <taxon>Bacillales Family XII. Incertae Sedis</taxon>
        <taxon>Exiguobacterium</taxon>
    </lineage>
</organism>
<keyword evidence="3" id="KW-1185">Reference proteome</keyword>
<name>A0ABT6R0J8_9BACL</name>
<dbReference type="PIRSF" id="PIRSF017388">
    <property type="entry name" value="Esterase_lipase"/>
    <property type="match status" value="1"/>
</dbReference>